<dbReference type="Proteomes" id="UP001642540">
    <property type="component" value="Unassembled WGS sequence"/>
</dbReference>
<proteinExistence type="predicted"/>
<gene>
    <name evidence="5" type="ORF">ODALV1_LOCUS3868</name>
</gene>
<protein>
    <recommendedName>
        <fullName evidence="4">CCHC-type domain-containing protein</fullName>
    </recommendedName>
</protein>
<feature type="region of interest" description="Disordered" evidence="3">
    <location>
        <begin position="245"/>
        <end position="289"/>
    </location>
</feature>
<keyword evidence="1" id="KW-0863">Zinc-finger</keyword>
<dbReference type="InterPro" id="IPR005162">
    <property type="entry name" value="Retrotrans_gag_dom"/>
</dbReference>
<sequence>MTEKPKRVAVIPKTFSGSREQDPEKHLKQYERAAACNHWDEATKLLYFPVYLDGTATLWYENFEKKLKDNGVELSWLIIPDAFKKGFTTIARADVAERKLHVRKQHVGESAEDYVYEIVDLCRKVDNNMPEDRIVRTTIKGLRPAFLDRINLMQPNTINEVLECIRKVQETKFLVDCQTEQSEVIAVSREDNEMKNMINQLNENLAKQTDAVTKLIEKLTMPQQPPRACYNCGLTNHIARNCIRPRINQPRPQQYNNQNYQQPARYQPGNENQRGQASSAPLQQTPQRS</sequence>
<reference evidence="5 6" key="1">
    <citation type="submission" date="2024-08" db="EMBL/GenBank/DDBJ databases">
        <authorList>
            <person name="Cucini C."/>
            <person name="Frati F."/>
        </authorList>
    </citation>
    <scope>NUCLEOTIDE SEQUENCE [LARGE SCALE GENOMIC DNA]</scope>
</reference>
<accession>A0ABP1PXB8</accession>
<feature type="compositionally biased region" description="Low complexity" evidence="3">
    <location>
        <begin position="245"/>
        <end position="268"/>
    </location>
</feature>
<dbReference type="PROSITE" id="PS50158">
    <property type="entry name" value="ZF_CCHC"/>
    <property type="match status" value="1"/>
</dbReference>
<evidence type="ECO:0000259" key="4">
    <source>
        <dbReference type="PROSITE" id="PS50158"/>
    </source>
</evidence>
<evidence type="ECO:0000313" key="6">
    <source>
        <dbReference type="Proteomes" id="UP001642540"/>
    </source>
</evidence>
<dbReference type="EMBL" id="CAXLJM020000013">
    <property type="protein sequence ID" value="CAL8077639.1"/>
    <property type="molecule type" value="Genomic_DNA"/>
</dbReference>
<dbReference type="Gene3D" id="4.10.60.10">
    <property type="entry name" value="Zinc finger, CCHC-type"/>
    <property type="match status" value="1"/>
</dbReference>
<dbReference type="Pfam" id="PF00098">
    <property type="entry name" value="zf-CCHC"/>
    <property type="match status" value="1"/>
</dbReference>
<evidence type="ECO:0000256" key="2">
    <source>
        <dbReference type="SAM" id="Coils"/>
    </source>
</evidence>
<keyword evidence="2" id="KW-0175">Coiled coil</keyword>
<evidence type="ECO:0000313" key="5">
    <source>
        <dbReference type="EMBL" id="CAL8077639.1"/>
    </source>
</evidence>
<name>A0ABP1PXB8_9HEXA</name>
<dbReference type="InterPro" id="IPR001878">
    <property type="entry name" value="Znf_CCHC"/>
</dbReference>
<evidence type="ECO:0000256" key="1">
    <source>
        <dbReference type="PROSITE-ProRule" id="PRU00047"/>
    </source>
</evidence>
<dbReference type="PANTHER" id="PTHR33194:SF4">
    <property type="entry name" value="CCHC-TYPE DOMAIN-CONTAINING PROTEIN"/>
    <property type="match status" value="1"/>
</dbReference>
<keyword evidence="1" id="KW-0862">Zinc</keyword>
<comment type="caution">
    <text evidence="5">The sequence shown here is derived from an EMBL/GenBank/DDBJ whole genome shotgun (WGS) entry which is preliminary data.</text>
</comment>
<evidence type="ECO:0000256" key="3">
    <source>
        <dbReference type="SAM" id="MobiDB-lite"/>
    </source>
</evidence>
<dbReference type="PANTHER" id="PTHR33194">
    <property type="entry name" value="ZINC KNUCKLE DOMAINCONTAINING PROTEIN"/>
    <property type="match status" value="1"/>
</dbReference>
<feature type="domain" description="CCHC-type" evidence="4">
    <location>
        <begin position="229"/>
        <end position="242"/>
    </location>
</feature>
<dbReference type="Pfam" id="PF03732">
    <property type="entry name" value="Retrotrans_gag"/>
    <property type="match status" value="1"/>
</dbReference>
<feature type="compositionally biased region" description="Polar residues" evidence="3">
    <location>
        <begin position="269"/>
        <end position="289"/>
    </location>
</feature>
<keyword evidence="6" id="KW-1185">Reference proteome</keyword>
<keyword evidence="1" id="KW-0479">Metal-binding</keyword>
<feature type="coiled-coil region" evidence="2">
    <location>
        <begin position="191"/>
        <end position="218"/>
    </location>
</feature>
<organism evidence="5 6">
    <name type="scientific">Orchesella dallaii</name>
    <dbReference type="NCBI Taxonomy" id="48710"/>
    <lineage>
        <taxon>Eukaryota</taxon>
        <taxon>Metazoa</taxon>
        <taxon>Ecdysozoa</taxon>
        <taxon>Arthropoda</taxon>
        <taxon>Hexapoda</taxon>
        <taxon>Collembola</taxon>
        <taxon>Entomobryomorpha</taxon>
        <taxon>Entomobryoidea</taxon>
        <taxon>Orchesellidae</taxon>
        <taxon>Orchesellinae</taxon>
        <taxon>Orchesella</taxon>
    </lineage>
</organism>